<organism evidence="1 2">
    <name type="scientific">Dryococelus australis</name>
    <dbReference type="NCBI Taxonomy" id="614101"/>
    <lineage>
        <taxon>Eukaryota</taxon>
        <taxon>Metazoa</taxon>
        <taxon>Ecdysozoa</taxon>
        <taxon>Arthropoda</taxon>
        <taxon>Hexapoda</taxon>
        <taxon>Insecta</taxon>
        <taxon>Pterygota</taxon>
        <taxon>Neoptera</taxon>
        <taxon>Polyneoptera</taxon>
        <taxon>Phasmatodea</taxon>
        <taxon>Verophasmatodea</taxon>
        <taxon>Anareolatae</taxon>
        <taxon>Phasmatidae</taxon>
        <taxon>Eurycanthinae</taxon>
        <taxon>Dryococelus</taxon>
    </lineage>
</organism>
<comment type="caution">
    <text evidence="1">The sequence shown here is derived from an EMBL/GenBank/DDBJ whole genome shotgun (WGS) entry which is preliminary data.</text>
</comment>
<dbReference type="Proteomes" id="UP001159363">
    <property type="component" value="Chromosome 3"/>
</dbReference>
<gene>
    <name evidence="1" type="ORF">PR048_010487</name>
</gene>
<keyword evidence="2" id="KW-1185">Reference proteome</keyword>
<reference evidence="1 2" key="1">
    <citation type="submission" date="2023-02" db="EMBL/GenBank/DDBJ databases">
        <title>LHISI_Scaffold_Assembly.</title>
        <authorList>
            <person name="Stuart O.P."/>
            <person name="Cleave R."/>
            <person name="Magrath M.J.L."/>
            <person name="Mikheyev A.S."/>
        </authorList>
    </citation>
    <scope>NUCLEOTIDE SEQUENCE [LARGE SCALE GENOMIC DNA]</scope>
    <source>
        <strain evidence="1">Daus_M_001</strain>
        <tissue evidence="1">Leg muscle</tissue>
    </source>
</reference>
<evidence type="ECO:0000313" key="1">
    <source>
        <dbReference type="EMBL" id="KAJ8890978.1"/>
    </source>
</evidence>
<dbReference type="EMBL" id="JARBHB010000003">
    <property type="protein sequence ID" value="KAJ8890978.1"/>
    <property type="molecule type" value="Genomic_DNA"/>
</dbReference>
<evidence type="ECO:0000313" key="2">
    <source>
        <dbReference type="Proteomes" id="UP001159363"/>
    </source>
</evidence>
<accession>A0ABQ9I4V1</accession>
<protein>
    <submittedName>
        <fullName evidence="1">Uncharacterized protein</fullName>
    </submittedName>
</protein>
<proteinExistence type="predicted"/>
<name>A0ABQ9I4V1_9NEOP</name>
<sequence>MKVIEVSTEQCWNEGMGETGDPRENPLTSGIVRHNPHFRKSGIVAVTLLWEYCQFTVISHFTEAMLKFYFHDIPPSQTPQSSAYWSLSCVFIGCCPAPGTYGIRKVFPCKSAIGSDACKAGLINCDPIAKRLHCSPSTKVNRVQSSAGSPDFRMWESCRTVPLIGGFYRGSPVYPAPSFGTHRLSRSRSNIRLTREHLANPITTRCGATANEYTAEAPVWRGLGNYSPPTTANRVQFQAGAAPAFPDAGIVSDVAAGRRFSSGTSRFPGPCFPAPIRLISPSSVEICEIHDIIRHQAERHCDDKIDFKRVYTEVTFANGSEFIMHALKDSEPIAKLQGHKKQIPYCQVWGKIEVATNEQISEARLYKGLPSLCSSALKTSLFRAAQIPSLKVETYIDNTLEVLRNVVSPAGGSLVTPRTTGWGLQE</sequence>